<reference evidence="9 14" key="2">
    <citation type="submission" date="2015-10" db="EMBL/GenBank/DDBJ databases">
        <title>A novel member of the family Ruminococcaceae isolated from human faeces.</title>
        <authorList>
            <person name="Shkoporov A.N."/>
            <person name="Chaplin A.V."/>
            <person name="Motuzova O.V."/>
            <person name="Kafarskaia L.I."/>
            <person name="Efimov B.A."/>
        </authorList>
    </citation>
    <scope>NUCLEOTIDE SEQUENCE [LARGE SCALE GENOMIC DNA]</scope>
    <source>
        <strain evidence="9 14">668</strain>
    </source>
</reference>
<organism evidence="8 13">
    <name type="scientific">Ruthenibacterium lactatiformans</name>
    <dbReference type="NCBI Taxonomy" id="1550024"/>
    <lineage>
        <taxon>Bacteria</taxon>
        <taxon>Bacillati</taxon>
        <taxon>Bacillota</taxon>
        <taxon>Clostridia</taxon>
        <taxon>Eubacteriales</taxon>
        <taxon>Oscillospiraceae</taxon>
        <taxon>Ruthenibacterium</taxon>
    </lineage>
</organism>
<name>A0A0D8J3B2_9FIRM</name>
<dbReference type="PROSITE" id="PS00211">
    <property type="entry name" value="ABC_TRANSPORTER_1"/>
    <property type="match status" value="1"/>
</dbReference>
<protein>
    <submittedName>
        <fullName evidence="8">ABC transporter ATP-binding protein</fullName>
    </submittedName>
    <submittedName>
        <fullName evidence="11">ATP-binding cassette domain-containing protein</fullName>
    </submittedName>
</protein>
<dbReference type="PANTHER" id="PTHR42788">
    <property type="entry name" value="TAURINE IMPORT ATP-BINDING PROTEIN-RELATED"/>
    <property type="match status" value="1"/>
</dbReference>
<keyword evidence="4" id="KW-0547">Nucleotide-binding</keyword>
<evidence type="ECO:0000313" key="13">
    <source>
        <dbReference type="Proteomes" id="UP000032483"/>
    </source>
</evidence>
<dbReference type="Pfam" id="PF00005">
    <property type="entry name" value="ABC_tran"/>
    <property type="match status" value="1"/>
</dbReference>
<evidence type="ECO:0000313" key="10">
    <source>
        <dbReference type="EMBL" id="MST90882.1"/>
    </source>
</evidence>
<keyword evidence="5 8" id="KW-0067">ATP-binding</keyword>
<accession>A0A0W7TV92</accession>
<evidence type="ECO:0000256" key="5">
    <source>
        <dbReference type="ARBA" id="ARBA00022840"/>
    </source>
</evidence>
<dbReference type="PROSITE" id="PS50893">
    <property type="entry name" value="ABC_TRANSPORTER_2"/>
    <property type="match status" value="1"/>
</dbReference>
<dbReference type="EMBL" id="WMZR01000003">
    <property type="protein sequence ID" value="MTS50582.1"/>
    <property type="molecule type" value="Genomic_DNA"/>
</dbReference>
<dbReference type="Proteomes" id="UP000431913">
    <property type="component" value="Unassembled WGS sequence"/>
</dbReference>
<evidence type="ECO:0000256" key="4">
    <source>
        <dbReference type="ARBA" id="ARBA00022741"/>
    </source>
</evidence>
<evidence type="ECO:0000313" key="12">
    <source>
        <dbReference type="EMBL" id="MTS50582.1"/>
    </source>
</evidence>
<dbReference type="RefSeq" id="WP_009325745.1">
    <property type="nucleotide sequence ID" value="NZ_CAOJUJ010000002.1"/>
</dbReference>
<reference evidence="10 15" key="4">
    <citation type="submission" date="2019-08" db="EMBL/GenBank/DDBJ databases">
        <title>In-depth cultivation of the pig gut microbiome towards novel bacterial diversity and tailored functional studies.</title>
        <authorList>
            <person name="Wylensek D."/>
            <person name="Hitch T.C.A."/>
            <person name="Clavel T."/>
        </authorList>
    </citation>
    <scope>NUCLEOTIDE SEQUENCE [LARGE SCALE GENOMIC DNA]</scope>
    <source>
        <strain evidence="10 15">WCA3-601-WT-6J</strain>
    </source>
</reference>
<evidence type="ECO:0000259" key="7">
    <source>
        <dbReference type="PROSITE" id="PS50893"/>
    </source>
</evidence>
<dbReference type="SUPFAM" id="SSF52540">
    <property type="entry name" value="P-loop containing nucleoside triphosphate hydrolases"/>
    <property type="match status" value="1"/>
</dbReference>
<dbReference type="InterPro" id="IPR050166">
    <property type="entry name" value="ABC_transporter_ATP-bind"/>
</dbReference>
<evidence type="ECO:0000256" key="3">
    <source>
        <dbReference type="ARBA" id="ARBA00022475"/>
    </source>
</evidence>
<reference evidence="8" key="1">
    <citation type="submission" date="2015-02" db="EMBL/GenBank/DDBJ databases">
        <title>A novel member of the family Ruminococcaceae isolated from human feces.</title>
        <authorList>
            <person name="Shkoporov A.N."/>
            <person name="Chaplin A.V."/>
            <person name="Motuzova O.V."/>
            <person name="Kafarskaia L.I."/>
            <person name="Khokhlova E.V."/>
            <person name="Efimov B.A."/>
        </authorList>
    </citation>
    <scope>NUCLEOTIDE SEQUENCE [LARGE SCALE GENOMIC DNA]</scope>
    <source>
        <strain evidence="8">585-1</strain>
    </source>
</reference>
<evidence type="ECO:0000313" key="11">
    <source>
        <dbReference type="EMBL" id="MTS25975.1"/>
    </source>
</evidence>
<dbReference type="InterPro" id="IPR027417">
    <property type="entry name" value="P-loop_NTPase"/>
</dbReference>
<dbReference type="GeneID" id="42855176"/>
<feature type="domain" description="ABC transporter" evidence="7">
    <location>
        <begin position="2"/>
        <end position="249"/>
    </location>
</feature>
<keyword evidence="6" id="KW-0472">Membrane</keyword>
<proteinExistence type="predicted"/>
<evidence type="ECO:0000256" key="6">
    <source>
        <dbReference type="ARBA" id="ARBA00023136"/>
    </source>
</evidence>
<comment type="subcellular location">
    <subcellularLocation>
        <location evidence="1">Cell membrane</location>
        <topology evidence="1">Peripheral membrane protein</topology>
    </subcellularLocation>
</comment>
<dbReference type="Proteomes" id="UP000032483">
    <property type="component" value="Unassembled WGS sequence"/>
</dbReference>
<dbReference type="InterPro" id="IPR003593">
    <property type="entry name" value="AAA+_ATPase"/>
</dbReference>
<evidence type="ECO:0000313" key="17">
    <source>
        <dbReference type="Proteomes" id="UP000472755"/>
    </source>
</evidence>
<evidence type="ECO:0000313" key="15">
    <source>
        <dbReference type="Proteomes" id="UP000431913"/>
    </source>
</evidence>
<dbReference type="GO" id="GO:0016887">
    <property type="term" value="F:ATP hydrolysis activity"/>
    <property type="evidence" value="ECO:0007669"/>
    <property type="project" value="InterPro"/>
</dbReference>
<reference evidence="16 17" key="3">
    <citation type="journal article" date="2019" name="Nat. Med.">
        <title>A library of human gut bacterial isolates paired with longitudinal multiomics data enables mechanistic microbiome research.</title>
        <authorList>
            <person name="Poyet M."/>
            <person name="Groussin M."/>
            <person name="Gibbons S.M."/>
            <person name="Avila-Pacheco J."/>
            <person name="Jiang X."/>
            <person name="Kearney S.M."/>
            <person name="Perrotta A.R."/>
            <person name="Berdy B."/>
            <person name="Zhao S."/>
            <person name="Lieberman T.D."/>
            <person name="Swanson P.K."/>
            <person name="Smith M."/>
            <person name="Roesemann S."/>
            <person name="Alexander J.E."/>
            <person name="Rich S.A."/>
            <person name="Livny J."/>
            <person name="Vlamakis H."/>
            <person name="Clish C."/>
            <person name="Bullock K."/>
            <person name="Deik A."/>
            <person name="Scott J."/>
            <person name="Pierce K.A."/>
            <person name="Xavier R.J."/>
            <person name="Alm E.J."/>
        </authorList>
    </citation>
    <scope>NUCLEOTIDE SEQUENCE [LARGE SCALE GENOMIC DNA]</scope>
    <source>
        <strain evidence="11 17">BIOML-A4</strain>
        <strain evidence="12 16">BIOML-A7</strain>
    </source>
</reference>
<evidence type="ECO:0000313" key="16">
    <source>
        <dbReference type="Proteomes" id="UP000449193"/>
    </source>
</evidence>
<dbReference type="EMBL" id="WMZU01000001">
    <property type="protein sequence ID" value="MTS25975.1"/>
    <property type="molecule type" value="Genomic_DNA"/>
</dbReference>
<dbReference type="AlphaFoldDB" id="A0A0D8J3B2"/>
<dbReference type="GO" id="GO:0005524">
    <property type="term" value="F:ATP binding"/>
    <property type="evidence" value="ECO:0007669"/>
    <property type="project" value="UniProtKB-KW"/>
</dbReference>
<dbReference type="InterPro" id="IPR017871">
    <property type="entry name" value="ABC_transporter-like_CS"/>
</dbReference>
<keyword evidence="2" id="KW-0813">Transport</keyword>
<keyword evidence="3" id="KW-1003">Cell membrane</keyword>
<sequence>MLELKNIHKVFNPGTINEKRAIQNLSFTLNDGDFVTVIGGNGAGKSTMLNLIAGVYTADAGSIVLDGADITKLPEYKRAKLLGRVFQDPMMGTAGNMGIEENLAMAYRRGRTRTLRWGISNEEREFYKEKLQMLDLGLEGRLTSKVRLLSGGQRQALTLLMATLQNPRLLLLDEHTAALDPKTAHKVLTLTEKIISENRLSTLMVTHNMKDAIRYGNRLVMMHEGNIIYDVSGEEKANLQVSDLLAKFEAVSNGEFANDRMLLA</sequence>
<dbReference type="PATRIC" id="fig|1550024.3.peg.178"/>
<dbReference type="EMBL" id="LMUA01000001">
    <property type="protein sequence ID" value="KUE77762.1"/>
    <property type="molecule type" value="Genomic_DNA"/>
</dbReference>
<accession>A0A0D8J3B2</accession>
<dbReference type="SMART" id="SM00382">
    <property type="entry name" value="AAA"/>
    <property type="match status" value="1"/>
</dbReference>
<evidence type="ECO:0000256" key="2">
    <source>
        <dbReference type="ARBA" id="ARBA00022448"/>
    </source>
</evidence>
<dbReference type="Proteomes" id="UP000449193">
    <property type="component" value="Unassembled WGS sequence"/>
</dbReference>
<dbReference type="GO" id="GO:0005886">
    <property type="term" value="C:plasma membrane"/>
    <property type="evidence" value="ECO:0007669"/>
    <property type="project" value="UniProtKB-SubCell"/>
</dbReference>
<comment type="caution">
    <text evidence="8">The sequence shown here is derived from an EMBL/GenBank/DDBJ whole genome shotgun (WGS) entry which is preliminary data.</text>
</comment>
<keyword evidence="13" id="KW-1185">Reference proteome</keyword>
<gene>
    <name evidence="9" type="ORF">ASJ35_00260</name>
    <name evidence="10" type="ORF">FYJ76_02850</name>
    <name evidence="12" type="ORF">GMD52_03395</name>
    <name evidence="11" type="ORF">GMD59_01585</name>
    <name evidence="8" type="ORF">TQ39_00805</name>
</gene>
<evidence type="ECO:0000313" key="14">
    <source>
        <dbReference type="Proteomes" id="UP000053433"/>
    </source>
</evidence>
<dbReference type="Proteomes" id="UP000472755">
    <property type="component" value="Unassembled WGS sequence"/>
</dbReference>
<dbReference type="InterPro" id="IPR003439">
    <property type="entry name" value="ABC_transporter-like_ATP-bd"/>
</dbReference>
<dbReference type="Proteomes" id="UP000053433">
    <property type="component" value="Unassembled WGS sequence"/>
</dbReference>
<dbReference type="EMBL" id="VUNJ01000002">
    <property type="protein sequence ID" value="MST90882.1"/>
    <property type="molecule type" value="Genomic_DNA"/>
</dbReference>
<dbReference type="PANTHER" id="PTHR42788:SF7">
    <property type="entry name" value="NITRATE ABC TRANSPORTER ATP-BINDING PROTEIN"/>
    <property type="match status" value="1"/>
</dbReference>
<evidence type="ECO:0000256" key="1">
    <source>
        <dbReference type="ARBA" id="ARBA00004202"/>
    </source>
</evidence>
<evidence type="ECO:0000313" key="8">
    <source>
        <dbReference type="EMBL" id="KJF41392.1"/>
    </source>
</evidence>
<evidence type="ECO:0000313" key="9">
    <source>
        <dbReference type="EMBL" id="KUE77762.1"/>
    </source>
</evidence>
<dbReference type="EMBL" id="JXXK01000001">
    <property type="protein sequence ID" value="KJF41392.1"/>
    <property type="molecule type" value="Genomic_DNA"/>
</dbReference>
<dbReference type="Gene3D" id="3.40.50.300">
    <property type="entry name" value="P-loop containing nucleotide triphosphate hydrolases"/>
    <property type="match status" value="1"/>
</dbReference>